<organism evidence="4 5">
    <name type="scientific">Paramaledivibacter caminithermalis (strain DSM 15212 / CIP 107654 / DViRD3)</name>
    <name type="common">Clostridium caminithermale</name>
    <dbReference type="NCBI Taxonomy" id="1121301"/>
    <lineage>
        <taxon>Bacteria</taxon>
        <taxon>Bacillati</taxon>
        <taxon>Bacillota</taxon>
        <taxon>Clostridia</taxon>
        <taxon>Peptostreptococcales</taxon>
        <taxon>Caminicellaceae</taxon>
        <taxon>Paramaledivibacter</taxon>
    </lineage>
</organism>
<dbReference type="AlphaFoldDB" id="A0A1M6ML86"/>
<dbReference type="Proteomes" id="UP000184465">
    <property type="component" value="Unassembled WGS sequence"/>
</dbReference>
<sequence length="359" mass="39765">MTRTLVMNIEKLKMNKAIITLTRGGMELGLRLLKEYDDSVLYVNKRFDIKGERIRKINNGIMELTASIFGKYKHLIFIMATGIVVRAIAPHLNNKTKDPAVIVMDEKGRNVISLLSGHLGGANELALDIANKLNSNPVITTASDVNDTLAVDTLAMKLGYGIENYTDATKVTSHIVNGEKIGIISKNNLKIKLPDNFTILKDNKNLKKFKGIINITNEKKICKNRLDTVILRPRNIIIGIGCRRHKSKEEIIEAIMDSLNKINKSQLSIKHIATVDVKRNEKGIIAAADHLKVPLIIVDREQIRDVERNFETSDFVKSSIGVGAVAEPVAILSSNEGRLILKKTKYNGITIAIVEEGGA</sequence>
<dbReference type="SUPFAM" id="SSF159664">
    <property type="entry name" value="CobE/GbiG C-terminal domain-like"/>
    <property type="match status" value="1"/>
</dbReference>
<dbReference type="GO" id="GO:0016829">
    <property type="term" value="F:lyase activity"/>
    <property type="evidence" value="ECO:0007669"/>
    <property type="project" value="UniProtKB-KW"/>
</dbReference>
<gene>
    <name evidence="4" type="ORF">SAMN02745912_01296</name>
</gene>
<dbReference type="EMBL" id="FRAG01000011">
    <property type="protein sequence ID" value="SHJ84219.1"/>
    <property type="molecule type" value="Genomic_DNA"/>
</dbReference>
<reference evidence="4 5" key="1">
    <citation type="submission" date="2016-11" db="EMBL/GenBank/DDBJ databases">
        <authorList>
            <person name="Jaros S."/>
            <person name="Januszkiewicz K."/>
            <person name="Wedrychowicz H."/>
        </authorList>
    </citation>
    <scope>NUCLEOTIDE SEQUENCE [LARGE SCALE GENOMIC DNA]</scope>
    <source>
        <strain evidence="4 5">DSM 15212</strain>
    </source>
</reference>
<dbReference type="InterPro" id="IPR036518">
    <property type="entry name" value="CobE/GbiG_C_sf"/>
</dbReference>
<keyword evidence="4" id="KW-0456">Lyase</keyword>
<feature type="domain" description="Cobalamin synthesis G N-terminal" evidence="2">
    <location>
        <begin position="64"/>
        <end position="144"/>
    </location>
</feature>
<evidence type="ECO:0000259" key="2">
    <source>
        <dbReference type="Pfam" id="PF11760"/>
    </source>
</evidence>
<proteinExistence type="predicted"/>
<dbReference type="Pfam" id="PF11761">
    <property type="entry name" value="CbiG_mid"/>
    <property type="match status" value="1"/>
</dbReference>
<dbReference type="PANTHER" id="PTHR37477:SF1">
    <property type="entry name" value="COBALT-PRECORRIN-5A HYDROLASE"/>
    <property type="match status" value="1"/>
</dbReference>
<dbReference type="Gene3D" id="3.40.50.11220">
    <property type="match status" value="1"/>
</dbReference>
<keyword evidence="5" id="KW-1185">Reference proteome</keyword>
<feature type="domain" description="CobE/GbiG C-terminal" evidence="1">
    <location>
        <begin position="236"/>
        <end position="353"/>
    </location>
</feature>
<protein>
    <submittedName>
        <fullName evidence="4">Cobalt-precorrin 5A acetaldehyde-lyase</fullName>
    </submittedName>
</protein>
<dbReference type="InterPro" id="IPR038029">
    <property type="entry name" value="GbiG_N_sf"/>
</dbReference>
<name>A0A1M6ML86_PARC5</name>
<evidence type="ECO:0000313" key="5">
    <source>
        <dbReference type="Proteomes" id="UP000184465"/>
    </source>
</evidence>
<dbReference type="InterPro" id="IPR021745">
    <property type="entry name" value="CbiG_mid"/>
</dbReference>
<dbReference type="NCBIfam" id="NF004466">
    <property type="entry name" value="PRK05788.1-4"/>
    <property type="match status" value="1"/>
</dbReference>
<dbReference type="STRING" id="1121301.SAMN02745912_01296"/>
<dbReference type="Pfam" id="PF01890">
    <property type="entry name" value="CbiG_C"/>
    <property type="match status" value="1"/>
</dbReference>
<feature type="domain" description="Cobalamin biosynthesis central region" evidence="3">
    <location>
        <begin position="150"/>
        <end position="233"/>
    </location>
</feature>
<dbReference type="InterPro" id="IPR052553">
    <property type="entry name" value="CbiG_hydrolase"/>
</dbReference>
<dbReference type="GO" id="GO:0009236">
    <property type="term" value="P:cobalamin biosynthetic process"/>
    <property type="evidence" value="ECO:0007669"/>
    <property type="project" value="InterPro"/>
</dbReference>
<dbReference type="InterPro" id="IPR021744">
    <property type="entry name" value="CbiG_N"/>
</dbReference>
<evidence type="ECO:0000259" key="1">
    <source>
        <dbReference type="Pfam" id="PF01890"/>
    </source>
</evidence>
<dbReference type="PANTHER" id="PTHR37477">
    <property type="entry name" value="COBALT-PRECORRIN-5A HYDROLASE"/>
    <property type="match status" value="1"/>
</dbReference>
<accession>A0A1M6ML86</accession>
<evidence type="ECO:0000259" key="3">
    <source>
        <dbReference type="Pfam" id="PF11761"/>
    </source>
</evidence>
<dbReference type="Pfam" id="PF11760">
    <property type="entry name" value="CbiG_N"/>
    <property type="match status" value="1"/>
</dbReference>
<dbReference type="InterPro" id="IPR002750">
    <property type="entry name" value="CobE/GbiG_C"/>
</dbReference>
<dbReference type="SUPFAM" id="SSF159672">
    <property type="entry name" value="CbiG N-terminal domain-like"/>
    <property type="match status" value="1"/>
</dbReference>
<evidence type="ECO:0000313" key="4">
    <source>
        <dbReference type="EMBL" id="SHJ84219.1"/>
    </source>
</evidence>
<dbReference type="Gene3D" id="3.30.420.180">
    <property type="entry name" value="CobE/GbiG C-terminal domain"/>
    <property type="match status" value="1"/>
</dbReference>